<dbReference type="GO" id="GO:0003743">
    <property type="term" value="F:translation initiation factor activity"/>
    <property type="evidence" value="ECO:0007669"/>
    <property type="project" value="InterPro"/>
</dbReference>
<dbReference type="InterPro" id="IPR029020">
    <property type="entry name" value="Ammonium/urea_transptr"/>
</dbReference>
<evidence type="ECO:0000256" key="2">
    <source>
        <dbReference type="ARBA" id="ARBA00005887"/>
    </source>
</evidence>
<feature type="region of interest" description="Disordered" evidence="8">
    <location>
        <begin position="517"/>
        <end position="537"/>
    </location>
</feature>
<dbReference type="InterPro" id="IPR024041">
    <property type="entry name" value="NH4_transpt_AmtB-like_dom"/>
</dbReference>
<keyword evidence="4 9" id="KW-0812">Transmembrane</keyword>
<evidence type="ECO:0000256" key="7">
    <source>
        <dbReference type="ARBA" id="ARBA00023177"/>
    </source>
</evidence>
<name>A0A5A8D265_CAFRO</name>
<feature type="transmembrane region" description="Helical" evidence="9">
    <location>
        <begin position="6"/>
        <end position="29"/>
    </location>
</feature>
<protein>
    <recommendedName>
        <fullName evidence="10">Ammonium transporter AmtB-like domain-containing protein</fullName>
    </recommendedName>
</protein>
<dbReference type="SUPFAM" id="SSF55418">
    <property type="entry name" value="eIF4e-like"/>
    <property type="match status" value="1"/>
</dbReference>
<comment type="caution">
    <text evidence="11">The sequence shown here is derived from an EMBL/GenBank/DDBJ whole genome shotgun (WGS) entry which is preliminary data.</text>
</comment>
<feature type="region of interest" description="Disordered" evidence="8">
    <location>
        <begin position="561"/>
        <end position="655"/>
    </location>
</feature>
<dbReference type="EMBL" id="VLTM01000061">
    <property type="protein sequence ID" value="KAA0158874.1"/>
    <property type="molecule type" value="Genomic_DNA"/>
</dbReference>
<dbReference type="Pfam" id="PF00909">
    <property type="entry name" value="Ammonium_transp"/>
    <property type="match status" value="2"/>
</dbReference>
<feature type="domain" description="Ammonium transporter AmtB-like" evidence="10">
    <location>
        <begin position="5"/>
        <end position="134"/>
    </location>
</feature>
<dbReference type="InterPro" id="IPR023398">
    <property type="entry name" value="TIF_eIF4e-like"/>
</dbReference>
<dbReference type="PANTHER" id="PTHR11730:SF6">
    <property type="entry name" value="AMMONIUM TRANSPORTER"/>
    <property type="match status" value="1"/>
</dbReference>
<evidence type="ECO:0000256" key="9">
    <source>
        <dbReference type="SAM" id="Phobius"/>
    </source>
</evidence>
<dbReference type="Gene3D" id="1.10.3430.10">
    <property type="entry name" value="Ammonium transporter AmtB like domains"/>
    <property type="match status" value="2"/>
</dbReference>
<keyword evidence="5 9" id="KW-1133">Transmembrane helix</keyword>
<proteinExistence type="inferred from homology"/>
<feature type="compositionally biased region" description="Basic and acidic residues" evidence="8">
    <location>
        <begin position="644"/>
        <end position="655"/>
    </location>
</feature>
<feature type="transmembrane region" description="Helical" evidence="9">
    <location>
        <begin position="318"/>
        <end position="339"/>
    </location>
</feature>
<dbReference type="GO" id="GO:0003723">
    <property type="term" value="F:RNA binding"/>
    <property type="evidence" value="ECO:0007669"/>
    <property type="project" value="InterPro"/>
</dbReference>
<reference evidence="11 12" key="1">
    <citation type="submission" date="2019-07" db="EMBL/GenBank/DDBJ databases">
        <title>Genomes of Cafeteria roenbergensis.</title>
        <authorList>
            <person name="Fischer M.G."/>
            <person name="Hackl T."/>
            <person name="Roman M."/>
        </authorList>
    </citation>
    <scope>NUCLEOTIDE SEQUENCE [LARGE SCALE GENOMIC DNA]</scope>
    <source>
        <strain evidence="11 12">Cflag</strain>
    </source>
</reference>
<evidence type="ECO:0000313" key="12">
    <source>
        <dbReference type="Proteomes" id="UP000325113"/>
    </source>
</evidence>
<evidence type="ECO:0000256" key="8">
    <source>
        <dbReference type="SAM" id="MobiDB-lite"/>
    </source>
</evidence>
<dbReference type="AlphaFoldDB" id="A0A5A8D265"/>
<comment type="subcellular location">
    <subcellularLocation>
        <location evidence="1">Membrane</location>
        <topology evidence="1">Multi-pass membrane protein</topology>
    </subcellularLocation>
</comment>
<feature type="transmembrane region" description="Helical" evidence="9">
    <location>
        <begin position="41"/>
        <end position="63"/>
    </location>
</feature>
<keyword evidence="3" id="KW-0813">Transport</keyword>
<feature type="domain" description="Ammonium transporter AmtB-like" evidence="10">
    <location>
        <begin position="136"/>
        <end position="361"/>
    </location>
</feature>
<feature type="compositionally biased region" description="Low complexity" evidence="8">
    <location>
        <begin position="573"/>
        <end position="583"/>
    </location>
</feature>
<dbReference type="GO" id="GO:0005886">
    <property type="term" value="C:plasma membrane"/>
    <property type="evidence" value="ECO:0007669"/>
    <property type="project" value="TreeGrafter"/>
</dbReference>
<dbReference type="GO" id="GO:0008519">
    <property type="term" value="F:ammonium channel activity"/>
    <property type="evidence" value="ECO:0007669"/>
    <property type="project" value="InterPro"/>
</dbReference>
<feature type="transmembrane region" description="Helical" evidence="9">
    <location>
        <begin position="176"/>
        <end position="198"/>
    </location>
</feature>
<evidence type="ECO:0000259" key="10">
    <source>
        <dbReference type="Pfam" id="PF00909"/>
    </source>
</evidence>
<dbReference type="Proteomes" id="UP000325113">
    <property type="component" value="Unassembled WGS sequence"/>
</dbReference>
<dbReference type="InterPro" id="IPR001040">
    <property type="entry name" value="TIF_eIF_4E"/>
</dbReference>
<feature type="transmembrane region" description="Helical" evidence="9">
    <location>
        <begin position="112"/>
        <end position="134"/>
    </location>
</feature>
<dbReference type="Pfam" id="PF01652">
    <property type="entry name" value="IF4E"/>
    <property type="match status" value="1"/>
</dbReference>
<evidence type="ECO:0000256" key="4">
    <source>
        <dbReference type="ARBA" id="ARBA00022692"/>
    </source>
</evidence>
<dbReference type="PANTHER" id="PTHR11730">
    <property type="entry name" value="AMMONIUM TRANSPORTER"/>
    <property type="match status" value="1"/>
</dbReference>
<keyword evidence="7" id="KW-0924">Ammonia transport</keyword>
<sequence length="829" mass="87456">MFDEAFMVLATMVVLLMGPGFALLEAGAAHSSSAVHLLMKNFVDCCISGVAFWSVGYAIAFGVGPGHSEASFAGASGFFLVDVNLAKFFAQYAYAANAATIFGGSVAGRTRFLAYVVVAMCIAAFVYPVAAHWAVPHHRPFMLLGVWLLAATWPAFNVLSVAFLPDNISDDVRGRVAGRCATNTMLALSAAGTVQYLLQRSAGATARYSLAEFCNAVLGGAVSVTAGCAVMQPWAAIVVGTVASVVVGWASRMQRLVGLDDPLDAAPVHAACGAWGTIALGLLADTSLMADIGRATPGEGGMVVAEGAGQLGAQLTGLLAVATWAVLASLLVFGALTWWGQLRVADEQQVLGMDLTKHDAEHAYPEFELRRVRGTELRRDGGMVTSGAEGDEDAQSVQRAWAQERAMRLGATGGGPGHVSDLPSPWAHAPAGTGAVTAGGGWATAWAHAWPLAHPMAAASPDAASSPQFSPFIGPMGGGALPDGGWHRAANAVTWGGMSVPVVPRENRLLRIFGQPAGAQEQDPVGQTDPAHRLATAGPDVAPETAAVPQGAVHVMRPIAETSREEEARRSRSSSADSLGSPAMRSLRSLRTSTPTGQPDVGEGTAEPVPSGAEFRRRSDAGDEGQAAASTEGEHVLTTPWVLWEERDSADKGPDEKWGDLLIPVGEFSTVEQFWRLWTHVPKLTQLLSSHAGPCKVTRKGADGGKERTGGVKGLMIFRKGIRPAMEHKGEDGKPLTTHRLRSDQNSIRTPQEADHWEKAWETLILSLIGESLPSASAINGAYLSDKTRRGRVMFRLELWSTKMLDSSVSRMCQEALSAAKPKQFSVKV</sequence>
<feature type="transmembrane region" description="Helical" evidence="9">
    <location>
        <begin position="233"/>
        <end position="250"/>
    </location>
</feature>
<dbReference type="SUPFAM" id="SSF111352">
    <property type="entry name" value="Ammonium transporter"/>
    <property type="match status" value="1"/>
</dbReference>
<dbReference type="GO" id="GO:0097272">
    <property type="term" value="P:ammonium homeostasis"/>
    <property type="evidence" value="ECO:0007669"/>
    <property type="project" value="TreeGrafter"/>
</dbReference>
<evidence type="ECO:0000313" key="11">
    <source>
        <dbReference type="EMBL" id="KAA0158874.1"/>
    </source>
</evidence>
<feature type="transmembrane region" description="Helical" evidence="9">
    <location>
        <begin position="141"/>
        <end position="164"/>
    </location>
</feature>
<evidence type="ECO:0000256" key="1">
    <source>
        <dbReference type="ARBA" id="ARBA00004141"/>
    </source>
</evidence>
<comment type="similarity">
    <text evidence="2">Belongs to the ammonia transporter channel (TC 1.A.11.2) family.</text>
</comment>
<gene>
    <name evidence="11" type="ORF">FNF31_05167</name>
</gene>
<evidence type="ECO:0000256" key="3">
    <source>
        <dbReference type="ARBA" id="ARBA00022448"/>
    </source>
</evidence>
<evidence type="ECO:0000256" key="5">
    <source>
        <dbReference type="ARBA" id="ARBA00022989"/>
    </source>
</evidence>
<accession>A0A5A8D265</accession>
<evidence type="ECO:0000256" key="6">
    <source>
        <dbReference type="ARBA" id="ARBA00023136"/>
    </source>
</evidence>
<dbReference type="Gene3D" id="3.30.760.10">
    <property type="entry name" value="RNA Cap, Translation Initiation Factor Eif4e"/>
    <property type="match status" value="1"/>
</dbReference>
<organism evidence="11 12">
    <name type="scientific">Cafeteria roenbergensis</name>
    <name type="common">Marine flagellate</name>
    <dbReference type="NCBI Taxonomy" id="33653"/>
    <lineage>
        <taxon>Eukaryota</taxon>
        <taxon>Sar</taxon>
        <taxon>Stramenopiles</taxon>
        <taxon>Bigyra</taxon>
        <taxon>Opalozoa</taxon>
        <taxon>Bicosoecida</taxon>
        <taxon>Cafeteriaceae</taxon>
        <taxon>Cafeteria</taxon>
    </lineage>
</organism>
<keyword evidence="6 9" id="KW-0472">Membrane</keyword>